<accession>A0ABT3L310</accession>
<reference evidence="9 10" key="1">
    <citation type="submission" date="2021-08" db="EMBL/GenBank/DDBJ databases">
        <title>Draft genome sequence of Spirulina subsalsa with high tolerance to salinity and hype-accumulation of phycocyanin.</title>
        <authorList>
            <person name="Pei H."/>
            <person name="Jiang L."/>
        </authorList>
    </citation>
    <scope>NUCLEOTIDE SEQUENCE [LARGE SCALE GENOMIC DNA]</scope>
    <source>
        <strain evidence="9 10">FACHB-351</strain>
    </source>
</reference>
<comment type="subcellular location">
    <subcellularLocation>
        <location evidence="1">Cell membrane</location>
        <topology evidence="1">Multi-pass membrane protein</topology>
    </subcellularLocation>
</comment>
<feature type="transmembrane region" description="Helical" evidence="7">
    <location>
        <begin position="49"/>
        <end position="71"/>
    </location>
</feature>
<dbReference type="PANTHER" id="PTHR34187">
    <property type="entry name" value="FGR18P"/>
    <property type="match status" value="1"/>
</dbReference>
<comment type="caution">
    <text evidence="9">The sequence shown here is derived from an EMBL/GenBank/DDBJ whole genome shotgun (WGS) entry which is preliminary data.</text>
</comment>
<keyword evidence="2" id="KW-1003">Cell membrane</keyword>
<evidence type="ECO:0000256" key="4">
    <source>
        <dbReference type="ARBA" id="ARBA00022989"/>
    </source>
</evidence>
<evidence type="ECO:0000256" key="1">
    <source>
        <dbReference type="ARBA" id="ARBA00004651"/>
    </source>
</evidence>
<evidence type="ECO:0000313" key="10">
    <source>
        <dbReference type="Proteomes" id="UP001526426"/>
    </source>
</evidence>
<dbReference type="RefSeq" id="WP_265263550.1">
    <property type="nucleotide sequence ID" value="NZ_JAIHOM010000021.1"/>
</dbReference>
<evidence type="ECO:0000256" key="2">
    <source>
        <dbReference type="ARBA" id="ARBA00022475"/>
    </source>
</evidence>
<dbReference type="PANTHER" id="PTHR34187:SF2">
    <property type="entry name" value="DUF202 DOMAIN-CONTAINING PROTEIN"/>
    <property type="match status" value="1"/>
</dbReference>
<keyword evidence="3 7" id="KW-0812">Transmembrane</keyword>
<keyword evidence="5 7" id="KW-0472">Membrane</keyword>
<dbReference type="Proteomes" id="UP001526426">
    <property type="component" value="Unassembled WGS sequence"/>
</dbReference>
<evidence type="ECO:0000256" key="3">
    <source>
        <dbReference type="ARBA" id="ARBA00022692"/>
    </source>
</evidence>
<dbReference type="EMBL" id="JAIHOM010000021">
    <property type="protein sequence ID" value="MCW6035837.1"/>
    <property type="molecule type" value="Genomic_DNA"/>
</dbReference>
<dbReference type="InterPro" id="IPR003807">
    <property type="entry name" value="DUF202"/>
</dbReference>
<sequence>MAQTQPISSGVHLASVSREEKGQDTHTPYSRAQRSPSRIRDHLANERTYLAWMRTAIALMGFGIVIARLRYLISPEIMGNGQGWMIGLLFASIGWLTVLLSTQHYFSIRQAIEEDCYEPISRWVILFSISVLLLGTGVLYVLFVLPLETSRLLDQ</sequence>
<dbReference type="InterPro" id="IPR052053">
    <property type="entry name" value="IM_YidH-like"/>
</dbReference>
<feature type="transmembrane region" description="Helical" evidence="7">
    <location>
        <begin position="123"/>
        <end position="145"/>
    </location>
</feature>
<protein>
    <submittedName>
        <fullName evidence="9">DUF202 domain-containing protein</fullName>
    </submittedName>
</protein>
<evidence type="ECO:0000256" key="5">
    <source>
        <dbReference type="ARBA" id="ARBA00023136"/>
    </source>
</evidence>
<name>A0ABT3L310_9CYAN</name>
<proteinExistence type="predicted"/>
<feature type="region of interest" description="Disordered" evidence="6">
    <location>
        <begin position="1"/>
        <end position="37"/>
    </location>
</feature>
<feature type="compositionally biased region" description="Polar residues" evidence="6">
    <location>
        <begin position="25"/>
        <end position="36"/>
    </location>
</feature>
<evidence type="ECO:0000256" key="7">
    <source>
        <dbReference type="SAM" id="Phobius"/>
    </source>
</evidence>
<evidence type="ECO:0000313" key="9">
    <source>
        <dbReference type="EMBL" id="MCW6035837.1"/>
    </source>
</evidence>
<feature type="transmembrane region" description="Helical" evidence="7">
    <location>
        <begin position="83"/>
        <end position="102"/>
    </location>
</feature>
<evidence type="ECO:0000256" key="6">
    <source>
        <dbReference type="SAM" id="MobiDB-lite"/>
    </source>
</evidence>
<evidence type="ECO:0000259" key="8">
    <source>
        <dbReference type="Pfam" id="PF02656"/>
    </source>
</evidence>
<dbReference type="Pfam" id="PF02656">
    <property type="entry name" value="DUF202"/>
    <property type="match status" value="1"/>
</dbReference>
<keyword evidence="10" id="KW-1185">Reference proteome</keyword>
<organism evidence="9 10">
    <name type="scientific">Spirulina subsalsa FACHB-351</name>
    <dbReference type="NCBI Taxonomy" id="234711"/>
    <lineage>
        <taxon>Bacteria</taxon>
        <taxon>Bacillati</taxon>
        <taxon>Cyanobacteriota</taxon>
        <taxon>Cyanophyceae</taxon>
        <taxon>Spirulinales</taxon>
        <taxon>Spirulinaceae</taxon>
        <taxon>Spirulina</taxon>
    </lineage>
</organism>
<feature type="domain" description="DUF202" evidence="8">
    <location>
        <begin position="40"/>
        <end position="109"/>
    </location>
</feature>
<keyword evidence="4 7" id="KW-1133">Transmembrane helix</keyword>
<gene>
    <name evidence="9" type="ORF">K4A83_06060</name>
</gene>